<gene>
    <name evidence="1" type="ORF">TASK_LOCUS7417</name>
</gene>
<dbReference type="EMBL" id="UYRS01018614">
    <property type="protein sequence ID" value="VDK38336.1"/>
    <property type="molecule type" value="Genomic_DNA"/>
</dbReference>
<evidence type="ECO:0000313" key="3">
    <source>
        <dbReference type="WBParaSite" id="TASK_0000741601-mRNA-1"/>
    </source>
</evidence>
<dbReference type="OrthoDB" id="6265230at2759"/>
<dbReference type="WBParaSite" id="TASK_0000741601-mRNA-1">
    <property type="protein sequence ID" value="TASK_0000741601-mRNA-1"/>
    <property type="gene ID" value="TASK_0000741601"/>
</dbReference>
<organism evidence="3">
    <name type="scientific">Taenia asiatica</name>
    <name type="common">Asian tapeworm</name>
    <dbReference type="NCBI Taxonomy" id="60517"/>
    <lineage>
        <taxon>Eukaryota</taxon>
        <taxon>Metazoa</taxon>
        <taxon>Spiralia</taxon>
        <taxon>Lophotrochozoa</taxon>
        <taxon>Platyhelminthes</taxon>
        <taxon>Cestoda</taxon>
        <taxon>Eucestoda</taxon>
        <taxon>Cyclophyllidea</taxon>
        <taxon>Taeniidae</taxon>
        <taxon>Taenia</taxon>
    </lineage>
</organism>
<reference evidence="3" key="1">
    <citation type="submission" date="2017-02" db="UniProtKB">
        <authorList>
            <consortium name="WormBaseParasite"/>
        </authorList>
    </citation>
    <scope>IDENTIFICATION</scope>
</reference>
<evidence type="ECO:0000313" key="2">
    <source>
        <dbReference type="Proteomes" id="UP000282613"/>
    </source>
</evidence>
<keyword evidence="2" id="KW-1185">Reference proteome</keyword>
<dbReference type="AlphaFoldDB" id="A0A0R3WA70"/>
<dbReference type="Proteomes" id="UP000282613">
    <property type="component" value="Unassembled WGS sequence"/>
</dbReference>
<name>A0A0R3WA70_TAEAS</name>
<accession>A0A0R3WA70</accession>
<proteinExistence type="predicted"/>
<reference evidence="1 2" key="2">
    <citation type="submission" date="2018-11" db="EMBL/GenBank/DDBJ databases">
        <authorList>
            <consortium name="Pathogen Informatics"/>
        </authorList>
    </citation>
    <scope>NUCLEOTIDE SEQUENCE [LARGE SCALE GENOMIC DNA]</scope>
</reference>
<evidence type="ECO:0000313" key="1">
    <source>
        <dbReference type="EMBL" id="VDK38336.1"/>
    </source>
</evidence>
<sequence length="645" mass="71093">MLFRQVDESEFSFLSRSITSVADSLSCEDLLELVDAILEVDIAALPERLKLISPILSRAEKLPCLEKVTLIQKICRHLSASAHGIICAIKCNQDDCKASYPPQILPVFDILASVLRIQCPSRINELHDICFFVRAVVDFLQSRVVHFSSECLESALGFILALCKCSGGSFSWLSQLTSETPGDLPVLLFLVTIEVELKLRLPTHLDGYSEIDSADVNVAQICLELLSLLIAEIAEAGRESANNVDDNIMALFSDETLSSILKRLIGLGGLMATSLTPEDNSALTDTSSGSTSSKTVYPTPLALHVLAVYLQWSLHVYKNRFLAVGSKNECIAAFDETLFQPTYSSASNLYDTLARGFETNVWDPLQPLLRIVIPEAFRPTHPTGTSKLLTLCRKLILRLARLFPAVVVNSLDTGFMLSLLVDRSTGGVALLKSPMGMSYLRDICNLLETSQICYETNDSKESSASIDVIGRLTSVLGLAAAGSTILDHFNAEVNGQCCNRCKIAAQAQLAEGFCDLMVMLRTLVVNVWLIEFALRLGPSRLFDPGEEEAYVSTWISEAVLTVLRKLVKLEPSSLLDWNFYYHQDHTLRGFYTPCTLRNSAEAVLQCCRNNCSYSSAFRAAWQCRYAEVASEIAPIDRDCVAASFQ</sequence>
<protein>
    <submittedName>
        <fullName evidence="3">DUF2428 domain-containing protein</fullName>
    </submittedName>
</protein>